<accession>A0ABT0ZNA2</accession>
<keyword evidence="2" id="KW-1185">Reference proteome</keyword>
<dbReference type="EMBL" id="JAMWYK010000001">
    <property type="protein sequence ID" value="MCO0831483.1"/>
    <property type="molecule type" value="Genomic_DNA"/>
</dbReference>
<evidence type="ECO:0000313" key="1">
    <source>
        <dbReference type="EMBL" id="MCO0831483.1"/>
    </source>
</evidence>
<sequence length="151" mass="16841">MVIDAFSAAPMKAHLQVDLATRLISLLRESQTRIAFVLGAGSLYVDQSKQQIVYDLIKSDPSTEPWRATPENQLYELEFLRNVKNVNWYGVSPGSSFVAGPKSEKILTGTDYLLTNDQGVSETTSRTMAYAVIQEALKNEHNRERFTVANG</sequence>
<evidence type="ECO:0008006" key="3">
    <source>
        <dbReference type="Google" id="ProtNLM"/>
    </source>
</evidence>
<evidence type="ECO:0000313" key="2">
    <source>
        <dbReference type="Proteomes" id="UP001523234"/>
    </source>
</evidence>
<gene>
    <name evidence="1" type="ORF">NFX39_00035</name>
</gene>
<reference evidence="1 2" key="1">
    <citation type="submission" date="2022-06" db="EMBL/GenBank/DDBJ databases">
        <title>Fructobacillus taiwanensis sp. nov., isolated from the honeybee.</title>
        <authorList>
            <person name="Chen Y.-S."/>
            <person name="Wang L.-T."/>
            <person name="Lee Y.-S."/>
            <person name="Chang Y.-C."/>
            <person name="Wu H.-C."/>
            <person name="Liao C.-Y."/>
            <person name="Chen W.-H."/>
            <person name="Deng J.-N."/>
            <person name="Wang Y.-H."/>
        </authorList>
    </citation>
    <scope>NUCLEOTIDE SEQUENCE [LARGE SCALE GENOMIC DNA]</scope>
    <source>
        <strain evidence="1 2">W13</strain>
    </source>
</reference>
<proteinExistence type="predicted"/>
<name>A0ABT0ZNA2_9LACO</name>
<comment type="caution">
    <text evidence="1">The sequence shown here is derived from an EMBL/GenBank/DDBJ whole genome shotgun (WGS) entry which is preliminary data.</text>
</comment>
<dbReference type="RefSeq" id="WP_252441816.1">
    <property type="nucleotide sequence ID" value="NZ_JAMWYK010000001.1"/>
</dbReference>
<dbReference type="Proteomes" id="UP001523234">
    <property type="component" value="Unassembled WGS sequence"/>
</dbReference>
<protein>
    <recommendedName>
        <fullName evidence="3">NADH-flavin reductase</fullName>
    </recommendedName>
</protein>
<organism evidence="1 2">
    <name type="scientific">Fructobacillus apis</name>
    <dbReference type="NCBI Taxonomy" id="2935017"/>
    <lineage>
        <taxon>Bacteria</taxon>
        <taxon>Bacillati</taxon>
        <taxon>Bacillota</taxon>
        <taxon>Bacilli</taxon>
        <taxon>Lactobacillales</taxon>
        <taxon>Lactobacillaceae</taxon>
        <taxon>Fructobacillus</taxon>
    </lineage>
</organism>
<dbReference type="Gene3D" id="3.40.50.720">
    <property type="entry name" value="NAD(P)-binding Rossmann-like Domain"/>
    <property type="match status" value="1"/>
</dbReference>